<feature type="region of interest" description="Disordered" evidence="1">
    <location>
        <begin position="301"/>
        <end position="402"/>
    </location>
</feature>
<dbReference type="AlphaFoldDB" id="A0A1L9V655"/>
<feature type="compositionally biased region" description="Low complexity" evidence="1">
    <location>
        <begin position="79"/>
        <end position="90"/>
    </location>
</feature>
<feature type="compositionally biased region" description="Polar residues" evidence="1">
    <location>
        <begin position="44"/>
        <end position="66"/>
    </location>
</feature>
<gene>
    <name evidence="2" type="ORF">ASPGLDRAFT_40056</name>
</gene>
<evidence type="ECO:0000313" key="3">
    <source>
        <dbReference type="Proteomes" id="UP000184300"/>
    </source>
</evidence>
<dbReference type="Proteomes" id="UP000184300">
    <property type="component" value="Unassembled WGS sequence"/>
</dbReference>
<evidence type="ECO:0000256" key="1">
    <source>
        <dbReference type="SAM" id="MobiDB-lite"/>
    </source>
</evidence>
<feature type="compositionally biased region" description="Basic and acidic residues" evidence="1">
    <location>
        <begin position="358"/>
        <end position="382"/>
    </location>
</feature>
<proteinExistence type="predicted"/>
<feature type="region of interest" description="Disordered" evidence="1">
    <location>
        <begin position="154"/>
        <end position="214"/>
    </location>
</feature>
<dbReference type="EMBL" id="KV878919">
    <property type="protein sequence ID" value="OJJ79359.1"/>
    <property type="molecule type" value="Genomic_DNA"/>
</dbReference>
<dbReference type="OrthoDB" id="4510786at2759"/>
<name>A0A1L9V655_ASPGL</name>
<feature type="compositionally biased region" description="Acidic residues" evidence="1">
    <location>
        <begin position="338"/>
        <end position="357"/>
    </location>
</feature>
<dbReference type="GeneID" id="34461429"/>
<sequence length="402" mass="48397">MPHKVFKLTIDLGDDVVWVCKARCHSREEKHTPTQKHDTEDANIHQQQTQQKPEVQDPLLSQGQRKQFNHPEDQPQGTREQLSQQNQVEQQNQRNLWDRCLRERQQTHQCQREIQHSQQQVQFEPFHQQFTHKRQKVQDKVKQEKWFQKWRQEFKDQVQTQQPDEEECPIPPDYRQAPKQPTQQPLNGQYQPQQPQNLTQNPQTPSQYWKQPPHVPHYPQPRYQVWHHPYYQPWQPQTQSILWTLQAQYQNLDQQIRQLRWQQWLQSQKQHCEVQNQKRFQTWQQQASQQLIKWQQAQYNARRERHQLQPREGRKQSRAHDESGIPDFPPSPFGTNEDSNDSNEEGYPESEEGEYESQGERDGSDNDLESHSETESESKVEEDKDEDDEEDNVGSESGFVFI</sequence>
<organism evidence="2 3">
    <name type="scientific">Aspergillus glaucus CBS 516.65</name>
    <dbReference type="NCBI Taxonomy" id="1160497"/>
    <lineage>
        <taxon>Eukaryota</taxon>
        <taxon>Fungi</taxon>
        <taxon>Dikarya</taxon>
        <taxon>Ascomycota</taxon>
        <taxon>Pezizomycotina</taxon>
        <taxon>Eurotiomycetes</taxon>
        <taxon>Eurotiomycetidae</taxon>
        <taxon>Eurotiales</taxon>
        <taxon>Aspergillaceae</taxon>
        <taxon>Aspergillus</taxon>
        <taxon>Aspergillus subgen. Aspergillus</taxon>
    </lineage>
</organism>
<dbReference type="VEuPathDB" id="FungiDB:ASPGLDRAFT_40056"/>
<reference evidence="3" key="1">
    <citation type="journal article" date="2017" name="Genome Biol.">
        <title>Comparative genomics reveals high biological diversity and specific adaptations in the industrially and medically important fungal genus Aspergillus.</title>
        <authorList>
            <person name="de Vries R.P."/>
            <person name="Riley R."/>
            <person name="Wiebenga A."/>
            <person name="Aguilar-Osorio G."/>
            <person name="Amillis S."/>
            <person name="Uchima C.A."/>
            <person name="Anderluh G."/>
            <person name="Asadollahi M."/>
            <person name="Askin M."/>
            <person name="Barry K."/>
            <person name="Battaglia E."/>
            <person name="Bayram O."/>
            <person name="Benocci T."/>
            <person name="Braus-Stromeyer S.A."/>
            <person name="Caldana C."/>
            <person name="Canovas D."/>
            <person name="Cerqueira G.C."/>
            <person name="Chen F."/>
            <person name="Chen W."/>
            <person name="Choi C."/>
            <person name="Clum A."/>
            <person name="Dos Santos R.A."/>
            <person name="Damasio A.R."/>
            <person name="Diallinas G."/>
            <person name="Emri T."/>
            <person name="Fekete E."/>
            <person name="Flipphi M."/>
            <person name="Freyberg S."/>
            <person name="Gallo A."/>
            <person name="Gournas C."/>
            <person name="Habgood R."/>
            <person name="Hainaut M."/>
            <person name="Harispe M.L."/>
            <person name="Henrissat B."/>
            <person name="Hilden K.S."/>
            <person name="Hope R."/>
            <person name="Hossain A."/>
            <person name="Karabika E."/>
            <person name="Karaffa L."/>
            <person name="Karanyi Z."/>
            <person name="Krasevec N."/>
            <person name="Kuo A."/>
            <person name="Kusch H."/>
            <person name="LaButti K."/>
            <person name="Lagendijk E.L."/>
            <person name="Lapidus A."/>
            <person name="Levasseur A."/>
            <person name="Lindquist E."/>
            <person name="Lipzen A."/>
            <person name="Logrieco A.F."/>
            <person name="MacCabe A."/>
            <person name="Maekelae M.R."/>
            <person name="Malavazi I."/>
            <person name="Melin P."/>
            <person name="Meyer V."/>
            <person name="Mielnichuk N."/>
            <person name="Miskei M."/>
            <person name="Molnar A.P."/>
            <person name="Mule G."/>
            <person name="Ngan C.Y."/>
            <person name="Orejas M."/>
            <person name="Orosz E."/>
            <person name="Ouedraogo J.P."/>
            <person name="Overkamp K.M."/>
            <person name="Park H.-S."/>
            <person name="Perrone G."/>
            <person name="Piumi F."/>
            <person name="Punt P.J."/>
            <person name="Ram A.F."/>
            <person name="Ramon A."/>
            <person name="Rauscher S."/>
            <person name="Record E."/>
            <person name="Riano-Pachon D.M."/>
            <person name="Robert V."/>
            <person name="Roehrig J."/>
            <person name="Ruller R."/>
            <person name="Salamov A."/>
            <person name="Salih N.S."/>
            <person name="Samson R.A."/>
            <person name="Sandor E."/>
            <person name="Sanguinetti M."/>
            <person name="Schuetze T."/>
            <person name="Sepcic K."/>
            <person name="Shelest E."/>
            <person name="Sherlock G."/>
            <person name="Sophianopoulou V."/>
            <person name="Squina F.M."/>
            <person name="Sun H."/>
            <person name="Susca A."/>
            <person name="Todd R.B."/>
            <person name="Tsang A."/>
            <person name="Unkles S.E."/>
            <person name="van de Wiele N."/>
            <person name="van Rossen-Uffink D."/>
            <person name="Oliveira J.V."/>
            <person name="Vesth T.C."/>
            <person name="Visser J."/>
            <person name="Yu J.-H."/>
            <person name="Zhou M."/>
            <person name="Andersen M.R."/>
            <person name="Archer D.B."/>
            <person name="Baker S.E."/>
            <person name="Benoit I."/>
            <person name="Brakhage A.A."/>
            <person name="Braus G.H."/>
            <person name="Fischer R."/>
            <person name="Frisvad J.C."/>
            <person name="Goldman G.H."/>
            <person name="Houbraken J."/>
            <person name="Oakley B."/>
            <person name="Pocsi I."/>
            <person name="Scazzocchio C."/>
            <person name="Seiboth B."/>
            <person name="vanKuyk P.A."/>
            <person name="Wortman J."/>
            <person name="Dyer P.S."/>
            <person name="Grigoriev I.V."/>
        </authorList>
    </citation>
    <scope>NUCLEOTIDE SEQUENCE [LARGE SCALE GENOMIC DNA]</scope>
    <source>
        <strain evidence="3">CBS 516.65</strain>
    </source>
</reference>
<dbReference type="RefSeq" id="XP_022396057.1">
    <property type="nucleotide sequence ID" value="XM_022545168.1"/>
</dbReference>
<feature type="compositionally biased region" description="Basic and acidic residues" evidence="1">
    <location>
        <begin position="27"/>
        <end position="43"/>
    </location>
</feature>
<accession>A0A1L9V655</accession>
<evidence type="ECO:0000313" key="2">
    <source>
        <dbReference type="EMBL" id="OJJ79359.1"/>
    </source>
</evidence>
<feature type="region of interest" description="Disordered" evidence="1">
    <location>
        <begin position="27"/>
        <end position="90"/>
    </location>
</feature>
<feature type="compositionally biased region" description="Low complexity" evidence="1">
    <location>
        <begin position="182"/>
        <end position="207"/>
    </location>
</feature>
<feature type="compositionally biased region" description="Acidic residues" evidence="1">
    <location>
        <begin position="383"/>
        <end position="393"/>
    </location>
</feature>
<keyword evidence="3" id="KW-1185">Reference proteome</keyword>
<protein>
    <submittedName>
        <fullName evidence="2">Uncharacterized protein</fullName>
    </submittedName>
</protein>
<feature type="compositionally biased region" description="Basic and acidic residues" evidence="1">
    <location>
        <begin position="306"/>
        <end position="323"/>
    </location>
</feature>